<keyword evidence="8 16" id="KW-0808">Transferase</keyword>
<dbReference type="InterPro" id="IPR054478">
    <property type="entry name" value="LTN1_UBC"/>
</dbReference>
<dbReference type="InterPro" id="IPR054476">
    <property type="entry name" value="Ltn1_N"/>
</dbReference>
<dbReference type="GO" id="GO:0043023">
    <property type="term" value="F:ribosomal large subunit binding"/>
    <property type="evidence" value="ECO:0007669"/>
    <property type="project" value="TreeGrafter"/>
</dbReference>
<dbReference type="InterPro" id="IPR013083">
    <property type="entry name" value="Znf_RING/FYVE/PHD"/>
</dbReference>
<dbReference type="CDD" id="cd16491">
    <property type="entry name" value="RING-CH-C4HC3_LTN1"/>
    <property type="match status" value="1"/>
</dbReference>
<dbReference type="Proteomes" id="UP000235672">
    <property type="component" value="Unassembled WGS sequence"/>
</dbReference>
<evidence type="ECO:0000256" key="7">
    <source>
        <dbReference type="ARBA" id="ARBA00022490"/>
    </source>
</evidence>
<dbReference type="Pfam" id="PF22999">
    <property type="entry name" value="LTN1_E3_ligase_6th"/>
    <property type="match status" value="1"/>
</dbReference>
<keyword evidence="13 16" id="KW-0862">Zinc</keyword>
<comment type="pathway">
    <text evidence="3 16">Protein modification; protein ubiquitination.</text>
</comment>
<dbReference type="Pfam" id="PF23009">
    <property type="entry name" value="UBC_like"/>
    <property type="match status" value="1"/>
</dbReference>
<dbReference type="PANTHER" id="PTHR12389">
    <property type="entry name" value="ZINC FINGER PROTEIN 294"/>
    <property type="match status" value="1"/>
</dbReference>
<dbReference type="GO" id="GO:0005829">
    <property type="term" value="C:cytosol"/>
    <property type="evidence" value="ECO:0007669"/>
    <property type="project" value="UniProtKB-SubCell"/>
</dbReference>
<dbReference type="UniPathway" id="UPA00143"/>
<feature type="domain" description="RING-type" evidence="17">
    <location>
        <begin position="1581"/>
        <end position="1628"/>
    </location>
</feature>
<comment type="subcellular location">
    <subcellularLocation>
        <location evidence="2">Cytoplasm</location>
        <location evidence="2">Cytosol</location>
    </subcellularLocation>
</comment>
<dbReference type="GO" id="GO:0016567">
    <property type="term" value="P:protein ubiquitination"/>
    <property type="evidence" value="ECO:0007669"/>
    <property type="project" value="UniProtKB-UniPathway"/>
</dbReference>
<comment type="catalytic activity">
    <reaction evidence="1 16">
        <text>S-ubiquitinyl-[E2 ubiquitin-conjugating enzyme]-L-cysteine + [acceptor protein]-L-lysine = [E2 ubiquitin-conjugating enzyme]-L-cysteine + N(6)-ubiquitinyl-[acceptor protein]-L-lysine.</text>
        <dbReference type="EC" id="2.3.2.27"/>
    </reaction>
</comment>
<evidence type="ECO:0000256" key="11">
    <source>
        <dbReference type="ARBA" id="ARBA00022771"/>
    </source>
</evidence>
<protein>
    <recommendedName>
        <fullName evidence="6 16">E3 ubiquitin-protein ligase listerin</fullName>
        <ecNumber evidence="5 16">2.3.2.27</ecNumber>
    </recommendedName>
    <alternativeName>
        <fullName evidence="16">RING-type E3 ubiquitin transferase listerin</fullName>
    </alternativeName>
</protein>
<sequence length="1642" mass="183657">MSNRQYKSQASSSRAALAAGTFGGFGSASSRGSVLSYLTPPPELKAVSDPNIVVAFKGLSKKDATTKSKALEDLRAFVQSPPESQQEIDGAILDIWVQFYPKLAIDNSRRVRELAHQVQQHMTTADKKRMQKLMPDIVATWLAGMSDRDRAVSKAARDGLTAFLNTDDKVLICWKVFQPQILDYARGALDETPQSLCDDRSMSPDEMQETYLRVVGSSVSLVESLLTQMKESDIGKHLEKYELYFNSSPAKLWGLASCEDAFVRRLVARLLDICLKKQCGFVEANLELISKAFIAEALSSSQTSSAFQLIQALEPLTKAYPEVWTSSYKTKKSAFSKLQKFIAKGSQGGPAAYWQSLQSLLASLPSGVLPTDIDALLDFLSAIRDGINSREEPRGNAELAWTSYFHIADHLAKDLSDETLQGKLFQQSVFPIFEHYMHPSAESSKWSLGRNSPALAKAFVICASTREATLRTSLSHEFERLAGDFIIRLRTSLPMQSKDYETSQTSIVAEGHRWFSFVNEVFTLVPEIETSKILEQNSSKIITASFAAITIRNGKAYSAAAVVDTAMRLTPRLFRITENMDSLMIFFELDFNGLLDSPSMKYLVSMLHNFVHFAEERSEFAKFWQSAVCNVLLLPEDEEDRKIRTITALIASHDVRDIAALNDELQAFLHSMFVKALHGDQQAWPVFETAVTFHTIASAQESLLVALILSGLDIINAYVEFALNALELLAKEHKDVLQDHNTRVSLLTKLLALSEVKDNTSVSSKAIALRSFVEPYAEDLEKIDIVRNRVVELVHNELETASPQSLLVSTLLKEAKDALALGQTPEVVASFFPGLLHWSDSLAPFLGKHPSLELGVLRPFGGAVFLVRDHNRKHPSNIPRDTKGYSMALRMALYATRLLCLRHLPQIVPKEQEVHYLYFLALTYELVNDQIDLCEENMLFASNLDPDSMDEIREMLRSILSIFSLCVSGAPSRREDAPSLPHYDTSQTIRDLISRLVEVSRAPEPQGYYAGKALSRFLGIIWARQDYAGGDNWLQQLGIMNSTTQNIFGASAILIGFGHNLRNQSVVHILCNNLVSDVATSSPHDEKTFQKLVLLNSCLMVYEDETEIPVVAQIRLISVIKQILSWSEVLTTTHIELASEVCRALHRLLPAIKDVYGSYWQNALELVAAIWSSDRTDKLSGNKLPAIGMSLKLVSILQNLEDANDDLADALAFTNKSISRGLVDLLKLQRSTNNLPLQFVDELLLRQVSKINPATISDVPELFPLLASDFRLVQSAAFGILQKLVVDSQQQISLDAALEGIDAKLSEELLSLLLDAPTIDQYDDANLELFPIAVRGYLLSWHLVFDSFSSASSRVRSNYSALIEDGNYIEPFLNFMFDVLGHSAASALKLEKKGLDDAMIRKYDMSAAMNLESSGRDMHWLLVNLYYLGLKYIPGTVKKWWLTCKDRQTSIAVEAWTEKYFSNLVVQDLLDDVIQWSDTQETGSEDEKTLSIRVSKNSREVFAGYEIDEMETSIVIRLPSTYPLKIATVESVNRVGIPEAKWQNFLRYTQGAIQFTNGSVIDGLETFRKNVAISLKGHEECAICYSIVSSPGRKLPDKECPTCHHKFHNECLYQWFKQGHSNRCPLCRNAFPYGAKLANRPR</sequence>
<dbReference type="InterPro" id="IPR011989">
    <property type="entry name" value="ARM-like"/>
</dbReference>
<keyword evidence="7" id="KW-0963">Cytoplasm</keyword>
<proteinExistence type="inferred from homology"/>
<dbReference type="GO" id="GO:0072344">
    <property type="term" value="P:rescue of stalled ribosome"/>
    <property type="evidence" value="ECO:0007669"/>
    <property type="project" value="UniProtKB-UniRule"/>
</dbReference>
<dbReference type="PANTHER" id="PTHR12389:SF0">
    <property type="entry name" value="E3 UBIQUITIN-PROTEIN LIGASE LISTERIN"/>
    <property type="match status" value="1"/>
</dbReference>
<evidence type="ECO:0000256" key="6">
    <source>
        <dbReference type="ARBA" id="ARBA00017157"/>
    </source>
</evidence>
<dbReference type="EC" id="2.3.2.27" evidence="5 16"/>
<evidence type="ECO:0000313" key="18">
    <source>
        <dbReference type="EMBL" id="PMD23259.1"/>
    </source>
</evidence>
<comment type="function">
    <text evidence="14">E3 ubiquitin-protein ligase component of the ribosome quality control complex (RQC), a ribosome-associated complex that mediates ubiquitination and extraction of incompletely synthesized nascent chains for proteasomal degradation. Mediates ubiquitination of proteins derived from mRNAs lacking stop codons (non-stop proteins) and other translation arrest products induced by poly-lysine sequences and tandem rare codons. Ubiquitination leads to CDC48 recruitment for extraction and degradation of the incomplete translation product. May indirectly play a role in chromatin function and transcription.</text>
</comment>
<dbReference type="InterPro" id="IPR001841">
    <property type="entry name" value="Znf_RING"/>
</dbReference>
<evidence type="ECO:0000256" key="14">
    <source>
        <dbReference type="ARBA" id="ARBA00055150"/>
    </source>
</evidence>
<evidence type="ECO:0000256" key="1">
    <source>
        <dbReference type="ARBA" id="ARBA00000900"/>
    </source>
</evidence>
<dbReference type="Pfam" id="PF13639">
    <property type="entry name" value="zf-RING_2"/>
    <property type="match status" value="1"/>
</dbReference>
<name>A0A2J6QAG0_9HELO</name>
<comment type="subunit">
    <text evidence="16">Component of the ribosome quality control complex (RQC).</text>
</comment>
<evidence type="ECO:0000256" key="13">
    <source>
        <dbReference type="ARBA" id="ARBA00022833"/>
    </source>
</evidence>
<comment type="similarity">
    <text evidence="4 16">Belongs to the LTN1 family.</text>
</comment>
<evidence type="ECO:0000256" key="10">
    <source>
        <dbReference type="ARBA" id="ARBA00022737"/>
    </source>
</evidence>
<keyword evidence="12 16" id="KW-0833">Ubl conjugation pathway</keyword>
<reference evidence="18 19" key="1">
    <citation type="submission" date="2016-05" db="EMBL/GenBank/DDBJ databases">
        <title>A degradative enzymes factory behind the ericoid mycorrhizal symbiosis.</title>
        <authorList>
            <consortium name="DOE Joint Genome Institute"/>
            <person name="Martino E."/>
            <person name="Morin E."/>
            <person name="Grelet G."/>
            <person name="Kuo A."/>
            <person name="Kohler A."/>
            <person name="Daghino S."/>
            <person name="Barry K."/>
            <person name="Choi C."/>
            <person name="Cichocki N."/>
            <person name="Clum A."/>
            <person name="Copeland A."/>
            <person name="Hainaut M."/>
            <person name="Haridas S."/>
            <person name="Labutti K."/>
            <person name="Lindquist E."/>
            <person name="Lipzen A."/>
            <person name="Khouja H.-R."/>
            <person name="Murat C."/>
            <person name="Ohm R."/>
            <person name="Olson A."/>
            <person name="Spatafora J."/>
            <person name="Veneault-Fourrey C."/>
            <person name="Henrissat B."/>
            <person name="Grigoriev I."/>
            <person name="Martin F."/>
            <person name="Perotto S."/>
        </authorList>
    </citation>
    <scope>NUCLEOTIDE SEQUENCE [LARGE SCALE GENOMIC DNA]</scope>
    <source>
        <strain evidence="18 19">UAMH 7357</strain>
    </source>
</reference>
<dbReference type="SUPFAM" id="SSF48371">
    <property type="entry name" value="ARM repeat"/>
    <property type="match status" value="1"/>
</dbReference>
<accession>A0A2J6QAG0</accession>
<gene>
    <name evidence="18" type="ORF">NA56DRAFT_657318</name>
</gene>
<dbReference type="Pfam" id="PF22958">
    <property type="entry name" value="Ltn1_1st"/>
    <property type="match status" value="1"/>
</dbReference>
<evidence type="ECO:0000256" key="12">
    <source>
        <dbReference type="ARBA" id="ARBA00022786"/>
    </source>
</evidence>
<dbReference type="InterPro" id="IPR039804">
    <property type="entry name" value="RING-CH-C4HC3_LTN1"/>
</dbReference>
<dbReference type="OrthoDB" id="6108at2759"/>
<keyword evidence="10" id="KW-0677">Repeat</keyword>
<evidence type="ECO:0000256" key="5">
    <source>
        <dbReference type="ARBA" id="ARBA00012483"/>
    </source>
</evidence>
<dbReference type="Pfam" id="PF23280">
    <property type="entry name" value="TPR_26"/>
    <property type="match status" value="1"/>
</dbReference>
<evidence type="ECO:0000256" key="9">
    <source>
        <dbReference type="ARBA" id="ARBA00022723"/>
    </source>
</evidence>
<dbReference type="InterPro" id="IPR039795">
    <property type="entry name" value="LTN1/Rkr1"/>
</dbReference>
<evidence type="ECO:0000256" key="16">
    <source>
        <dbReference type="RuleBase" id="RU367090"/>
    </source>
</evidence>
<dbReference type="GO" id="GO:0008270">
    <property type="term" value="F:zinc ion binding"/>
    <property type="evidence" value="ECO:0007669"/>
    <property type="project" value="UniProtKB-KW"/>
</dbReference>
<keyword evidence="11 15" id="KW-0863">Zinc-finger</keyword>
<dbReference type="Gene3D" id="1.25.10.10">
    <property type="entry name" value="Leucine-rich Repeat Variant"/>
    <property type="match status" value="1"/>
</dbReference>
<keyword evidence="9 16" id="KW-0479">Metal-binding</keyword>
<dbReference type="GO" id="GO:0061630">
    <property type="term" value="F:ubiquitin protein ligase activity"/>
    <property type="evidence" value="ECO:0007669"/>
    <property type="project" value="UniProtKB-UniRule"/>
</dbReference>
<keyword evidence="19" id="KW-1185">Reference proteome</keyword>
<dbReference type="Gene3D" id="3.30.40.10">
    <property type="entry name" value="Zinc/RING finger domain, C3HC4 (zinc finger)"/>
    <property type="match status" value="1"/>
</dbReference>
<evidence type="ECO:0000256" key="8">
    <source>
        <dbReference type="ARBA" id="ARBA00022679"/>
    </source>
</evidence>
<evidence type="ECO:0000256" key="3">
    <source>
        <dbReference type="ARBA" id="ARBA00004906"/>
    </source>
</evidence>
<dbReference type="PROSITE" id="PS50089">
    <property type="entry name" value="ZF_RING_2"/>
    <property type="match status" value="1"/>
</dbReference>
<evidence type="ECO:0000256" key="4">
    <source>
        <dbReference type="ARBA" id="ARBA00007997"/>
    </source>
</evidence>
<comment type="function">
    <text evidence="16">E3 ubiquitin-protein ligase. Component of the ribosome quality control complex (RQC), a ribosome-associated complex that mediates ubiquitination and extraction of incompletely synthesized nascent chains for proteasomal degradation.</text>
</comment>
<evidence type="ECO:0000313" key="19">
    <source>
        <dbReference type="Proteomes" id="UP000235672"/>
    </source>
</evidence>
<organism evidence="18 19">
    <name type="scientific">Hyaloscypha hepaticicola</name>
    <dbReference type="NCBI Taxonomy" id="2082293"/>
    <lineage>
        <taxon>Eukaryota</taxon>
        <taxon>Fungi</taxon>
        <taxon>Dikarya</taxon>
        <taxon>Ascomycota</taxon>
        <taxon>Pezizomycotina</taxon>
        <taxon>Leotiomycetes</taxon>
        <taxon>Helotiales</taxon>
        <taxon>Hyaloscyphaceae</taxon>
        <taxon>Hyaloscypha</taxon>
    </lineage>
</organism>
<dbReference type="GO" id="GO:1990112">
    <property type="term" value="C:RQC complex"/>
    <property type="evidence" value="ECO:0007669"/>
    <property type="project" value="UniProtKB-UniRule"/>
</dbReference>
<dbReference type="InterPro" id="IPR016024">
    <property type="entry name" value="ARM-type_fold"/>
</dbReference>
<dbReference type="GO" id="GO:1990116">
    <property type="term" value="P:ribosome-associated ubiquitin-dependent protein catabolic process"/>
    <property type="evidence" value="ECO:0007669"/>
    <property type="project" value="UniProtKB-UniRule"/>
</dbReference>
<dbReference type="InterPro" id="IPR054477">
    <property type="entry name" value="LTN1_E3_ligase_6th"/>
</dbReference>
<dbReference type="InterPro" id="IPR057030">
    <property type="entry name" value="TPR_Rkr-1"/>
</dbReference>
<dbReference type="FunFam" id="3.30.40.10:FF:000038">
    <property type="entry name" value="E3 ubiquitin-protein ligase listerin"/>
    <property type="match status" value="1"/>
</dbReference>
<dbReference type="SUPFAM" id="SSF57850">
    <property type="entry name" value="RING/U-box"/>
    <property type="match status" value="1"/>
</dbReference>
<evidence type="ECO:0000259" key="17">
    <source>
        <dbReference type="PROSITE" id="PS50089"/>
    </source>
</evidence>
<dbReference type="EMBL" id="KZ613475">
    <property type="protein sequence ID" value="PMD23259.1"/>
    <property type="molecule type" value="Genomic_DNA"/>
</dbReference>
<dbReference type="STRING" id="1745343.A0A2J6QAG0"/>
<dbReference type="SMART" id="SM00184">
    <property type="entry name" value="RING"/>
    <property type="match status" value="1"/>
</dbReference>
<evidence type="ECO:0000256" key="2">
    <source>
        <dbReference type="ARBA" id="ARBA00004514"/>
    </source>
</evidence>
<evidence type="ECO:0000256" key="15">
    <source>
        <dbReference type="PROSITE-ProRule" id="PRU00175"/>
    </source>
</evidence>